<name>A0AAP2UQH9_CLOIN</name>
<dbReference type="GO" id="GO:0051539">
    <property type="term" value="F:4 iron, 4 sulfur cluster binding"/>
    <property type="evidence" value="ECO:0007669"/>
    <property type="project" value="UniProtKB-KW"/>
</dbReference>
<dbReference type="SFLD" id="SFLDG01067">
    <property type="entry name" value="SPASM/twitch_domain_containing"/>
    <property type="match status" value="1"/>
</dbReference>
<keyword evidence="3" id="KW-0949">S-adenosyl-L-methionine</keyword>
<dbReference type="CDD" id="cd01335">
    <property type="entry name" value="Radical_SAM"/>
    <property type="match status" value="1"/>
</dbReference>
<accession>A0AAP2UQH9</accession>
<evidence type="ECO:0000259" key="7">
    <source>
        <dbReference type="Pfam" id="PF04055"/>
    </source>
</evidence>
<comment type="cofactor">
    <cofactor evidence="1">
        <name>[4Fe-4S] cluster</name>
        <dbReference type="ChEBI" id="CHEBI:49883"/>
    </cofactor>
</comment>
<evidence type="ECO:0000313" key="9">
    <source>
        <dbReference type="Proteomes" id="UP001203972"/>
    </source>
</evidence>
<dbReference type="InterPro" id="IPR023867">
    <property type="entry name" value="Sulphatase_maturase_rSAM"/>
</dbReference>
<dbReference type="PANTHER" id="PTHR43273:SF8">
    <property type="entry name" value="RADICAL SAM DOMAIN PROTEIN"/>
    <property type="match status" value="1"/>
</dbReference>
<dbReference type="Gene3D" id="3.20.20.70">
    <property type="entry name" value="Aldolase class I"/>
    <property type="match status" value="1"/>
</dbReference>
<dbReference type="NCBIfam" id="TIGR04119">
    <property type="entry name" value="CXXX_matur"/>
    <property type="match status" value="1"/>
</dbReference>
<evidence type="ECO:0000256" key="5">
    <source>
        <dbReference type="ARBA" id="ARBA00023004"/>
    </source>
</evidence>
<dbReference type="InterPro" id="IPR000385">
    <property type="entry name" value="MoaA_NifB_PqqE_Fe-S-bd_CS"/>
</dbReference>
<evidence type="ECO:0000256" key="6">
    <source>
        <dbReference type="ARBA" id="ARBA00023014"/>
    </source>
</evidence>
<sequence>MTSYTIGENLPLWGGDDTQTITFIVTSDCNLRCKYCYVVAKENNKRMHFSTAKKFIDYLMSDKLNRSKKVVLDFIGGEPLLEIELIDKICDYFKIKAFELSDEWYWQYRINICSNGLLYEDEKVQNFIKKNIHKISFGISIDGNKQKHDLNRVKVDGSGSYDDIMRILPLWKQQFVPSTKVTFSSPDLIYLKDSILALWDLGIYDVAANVVYEDVWNTGDDKILEQELMSLADHIIDKELYDKGYKCTFFMDFLGGFNTQGDLNSIFCGAGKMLAIDCSGNIYPCIRFSPNSLSNKKAKVIGNIEKGLDKEKLRTYACIDASMISSQECIECPVAKGCPYCQGFNYDESKNDTIFNRTVYHCLMQKARVRANDYFFAKLYNQKGITRENYSSNHQYLYFILSDDYVSFCQFENKCNSHKTMNQDLIQEGLNFCRENFYKPVFIHSNELYNFESKDFYDSFIIEHIIPIQNYEHSKTLKNVTYVIEPDTLGKLRNRISRCIFNINQDQIDSLYKFITEVFKFTDRVNLNVIGLNENFQEDLYQEQLMQISDYLVQCFKITGEVKEINVLNDVMYEDTHENCKAGDRLFAFAPNGRFYICPSFYSNNKNDVGCLENGINFDNKLFNAKSHFLCKNCKANQCLNCVYLNKESTDEFNVSPSYQCRKSNIELNVAYELQKRIPEAFINSVKLEKVKNLDPIISAKPIMPHFDY</sequence>
<dbReference type="InterPro" id="IPR058240">
    <property type="entry name" value="rSAM_sf"/>
</dbReference>
<dbReference type="RefSeq" id="WP_008819548.1">
    <property type="nucleotide sequence ID" value="NZ_AP025565.1"/>
</dbReference>
<dbReference type="Pfam" id="PF04055">
    <property type="entry name" value="Radical_SAM"/>
    <property type="match status" value="1"/>
</dbReference>
<keyword evidence="4" id="KW-0479">Metal-binding</keyword>
<dbReference type="NCBIfam" id="TIGR04115">
    <property type="entry name" value="rSAM_Cxxx_rpt"/>
    <property type="match status" value="1"/>
</dbReference>
<evidence type="ECO:0000256" key="1">
    <source>
        <dbReference type="ARBA" id="ARBA00001966"/>
    </source>
</evidence>
<proteinExistence type="predicted"/>
<keyword evidence="2" id="KW-0004">4Fe-4S</keyword>
<organism evidence="8 9">
    <name type="scientific">Clostridium innocuum</name>
    <dbReference type="NCBI Taxonomy" id="1522"/>
    <lineage>
        <taxon>Bacteria</taxon>
        <taxon>Bacillati</taxon>
        <taxon>Bacillota</taxon>
        <taxon>Clostridia</taxon>
        <taxon>Eubacteriales</taxon>
        <taxon>Clostridiaceae</taxon>
        <taxon>Clostridium</taxon>
    </lineage>
</organism>
<dbReference type="SFLD" id="SFLDS00029">
    <property type="entry name" value="Radical_SAM"/>
    <property type="match status" value="1"/>
</dbReference>
<feature type="domain" description="Radical SAM core" evidence="7">
    <location>
        <begin position="24"/>
        <end position="179"/>
    </location>
</feature>
<dbReference type="EMBL" id="JAKTMA010000037">
    <property type="protein sequence ID" value="MCR0234643.1"/>
    <property type="molecule type" value="Genomic_DNA"/>
</dbReference>
<evidence type="ECO:0000313" key="8">
    <source>
        <dbReference type="EMBL" id="MCR0234643.1"/>
    </source>
</evidence>
<evidence type="ECO:0000256" key="2">
    <source>
        <dbReference type="ARBA" id="ARBA00022485"/>
    </source>
</evidence>
<dbReference type="AlphaFoldDB" id="A0AAP2UQH9"/>
<reference evidence="8" key="1">
    <citation type="journal article" date="2022" name="Clin. Infect. Dis.">
        <title>Association between Clostridium innocuum and antibiotic-associated diarrhea in adults and children: A cross-sectional study and comparative genomics analysis.</title>
        <authorList>
            <person name="Cherny K.E."/>
            <person name="Muscat E.B."/>
            <person name="Balaji A."/>
            <person name="Mukherjee J."/>
            <person name="Ozer E.A."/>
            <person name="Angarone M.P."/>
            <person name="Hauser A.R."/>
            <person name="Sichel J.S."/>
            <person name="Amponsah E."/>
            <person name="Kociolek L.K."/>
        </authorList>
    </citation>
    <scope>NUCLEOTIDE SEQUENCE</scope>
    <source>
        <strain evidence="8">NU1-AC-029v</strain>
    </source>
</reference>
<dbReference type="SFLD" id="SFLDG01386">
    <property type="entry name" value="main_SPASM_domain-containing"/>
    <property type="match status" value="1"/>
</dbReference>
<dbReference type="SFLD" id="SFLDG01384">
    <property type="entry name" value="thioether_bond_formation_requi"/>
    <property type="match status" value="1"/>
</dbReference>
<keyword evidence="5" id="KW-0408">Iron</keyword>
<dbReference type="InterPro" id="IPR026412">
    <property type="entry name" value="rSAM_Cxxx_rpt"/>
</dbReference>
<dbReference type="SUPFAM" id="SSF102114">
    <property type="entry name" value="Radical SAM enzymes"/>
    <property type="match status" value="1"/>
</dbReference>
<dbReference type="InterPro" id="IPR013785">
    <property type="entry name" value="Aldolase_TIM"/>
</dbReference>
<dbReference type="InterPro" id="IPR026401">
    <property type="entry name" value="CXXX_matur"/>
</dbReference>
<dbReference type="GO" id="GO:0046872">
    <property type="term" value="F:metal ion binding"/>
    <property type="evidence" value="ECO:0007669"/>
    <property type="project" value="UniProtKB-KW"/>
</dbReference>
<evidence type="ECO:0000256" key="3">
    <source>
        <dbReference type="ARBA" id="ARBA00022691"/>
    </source>
</evidence>
<comment type="caution">
    <text evidence="8">The sequence shown here is derived from an EMBL/GenBank/DDBJ whole genome shotgun (WGS) entry which is preliminary data.</text>
</comment>
<evidence type="ECO:0000256" key="4">
    <source>
        <dbReference type="ARBA" id="ARBA00022723"/>
    </source>
</evidence>
<keyword evidence="6" id="KW-0411">Iron-sulfur</keyword>
<protein>
    <submittedName>
        <fullName evidence="8">Radical SAM peptide maturase, CXXX-repeat target family</fullName>
    </submittedName>
</protein>
<dbReference type="PROSITE" id="PS01305">
    <property type="entry name" value="MOAA_NIFB_PQQE"/>
    <property type="match status" value="1"/>
</dbReference>
<dbReference type="Proteomes" id="UP001203972">
    <property type="component" value="Unassembled WGS sequence"/>
</dbReference>
<dbReference type="InterPro" id="IPR007197">
    <property type="entry name" value="rSAM"/>
</dbReference>
<dbReference type="GO" id="GO:0016491">
    <property type="term" value="F:oxidoreductase activity"/>
    <property type="evidence" value="ECO:0007669"/>
    <property type="project" value="InterPro"/>
</dbReference>
<dbReference type="PANTHER" id="PTHR43273">
    <property type="entry name" value="ANAEROBIC SULFATASE-MATURATING ENZYME HOMOLOG ASLB-RELATED"/>
    <property type="match status" value="1"/>
</dbReference>
<gene>
    <name evidence="8" type="ORF">MKC95_17890</name>
</gene>